<keyword evidence="1" id="KW-0547">Nucleotide-binding</keyword>
<dbReference type="SUPFAM" id="SSF52540">
    <property type="entry name" value="P-loop containing nucleoside triphosphate hydrolases"/>
    <property type="match status" value="1"/>
</dbReference>
<dbReference type="PANTHER" id="PTHR32071:SF91">
    <property type="entry name" value="TUNGSTATE-RESPONSIVE TWO COMPONENT SIGMA54-DEPENDENT SIGNAL TRANSDUCTION SYSTEM RESPONSE REGULATOR FIS FAMILY"/>
    <property type="match status" value="1"/>
</dbReference>
<dbReference type="InterPro" id="IPR025944">
    <property type="entry name" value="Sigma_54_int_dom_CS"/>
</dbReference>
<dbReference type="InterPro" id="IPR002078">
    <property type="entry name" value="Sigma_54_int"/>
</dbReference>
<dbReference type="PROSITE" id="PS00688">
    <property type="entry name" value="SIGMA54_INTERACT_3"/>
    <property type="match status" value="1"/>
</dbReference>
<name>A0A972FHH4_9RHOO</name>
<dbReference type="PROSITE" id="PS00675">
    <property type="entry name" value="SIGMA54_INTERACT_1"/>
    <property type="match status" value="1"/>
</dbReference>
<evidence type="ECO:0000256" key="1">
    <source>
        <dbReference type="ARBA" id="ARBA00022741"/>
    </source>
</evidence>
<keyword evidence="7" id="KW-1185">Reference proteome</keyword>
<dbReference type="GO" id="GO:0005524">
    <property type="term" value="F:ATP binding"/>
    <property type="evidence" value="ECO:0007669"/>
    <property type="project" value="UniProtKB-KW"/>
</dbReference>
<dbReference type="GO" id="GO:0043565">
    <property type="term" value="F:sequence-specific DNA binding"/>
    <property type="evidence" value="ECO:0007669"/>
    <property type="project" value="InterPro"/>
</dbReference>
<dbReference type="AlphaFoldDB" id="A0A972FHH4"/>
<keyword evidence="2" id="KW-0067">ATP-binding</keyword>
<dbReference type="Gene3D" id="1.10.10.60">
    <property type="entry name" value="Homeodomain-like"/>
    <property type="match status" value="1"/>
</dbReference>
<dbReference type="InterPro" id="IPR009057">
    <property type="entry name" value="Homeodomain-like_sf"/>
</dbReference>
<dbReference type="PANTHER" id="PTHR32071">
    <property type="entry name" value="TRANSCRIPTIONAL REGULATORY PROTEIN"/>
    <property type="match status" value="1"/>
</dbReference>
<dbReference type="SMART" id="SM00382">
    <property type="entry name" value="AAA"/>
    <property type="match status" value="1"/>
</dbReference>
<organism evidence="6 7">
    <name type="scientific">Azoarcus taiwanensis</name>
    <dbReference type="NCBI Taxonomy" id="666964"/>
    <lineage>
        <taxon>Bacteria</taxon>
        <taxon>Pseudomonadati</taxon>
        <taxon>Pseudomonadota</taxon>
        <taxon>Betaproteobacteria</taxon>
        <taxon>Rhodocyclales</taxon>
        <taxon>Zoogloeaceae</taxon>
        <taxon>Azoarcus</taxon>
    </lineage>
</organism>
<accession>A0A972FHH4</accession>
<evidence type="ECO:0000256" key="2">
    <source>
        <dbReference type="ARBA" id="ARBA00022840"/>
    </source>
</evidence>
<evidence type="ECO:0000256" key="4">
    <source>
        <dbReference type="ARBA" id="ARBA00023163"/>
    </source>
</evidence>
<sequence length="324" mass="35385">MIVLSPSRECLHEAAAAEPGVIGDSAAMRTLASLIRRVAAANSTVLIEGESGTGKEVVAASLHHHSGRTGPFVAINCGSMSADLLDSELFGHARGAFTGAGADREGLFRHAERGTLFLDEVGELPLFLQAKLLRVLETLMIRPVGTEQEVPVYVRIVAATNRPMTELVANDAFRGDLFFRLNVVSLSVPPLRERPEDIGPLTDYFIDHFSRQLGLPAVRLDRLGLLRLHSHAWPGNVRELRNLVERATLLGRSPAACLRLQTLDSTALQERGASGYPPDMPLVEVRRQHMAQVLRACAGNKSEAARRMGISRKTLERKVREEGL</sequence>
<dbReference type="InterPro" id="IPR027417">
    <property type="entry name" value="P-loop_NTPase"/>
</dbReference>
<dbReference type="Gene3D" id="3.40.50.300">
    <property type="entry name" value="P-loop containing nucleotide triphosphate hydrolases"/>
    <property type="match status" value="1"/>
</dbReference>
<evidence type="ECO:0000256" key="3">
    <source>
        <dbReference type="ARBA" id="ARBA00023015"/>
    </source>
</evidence>
<dbReference type="InterPro" id="IPR025662">
    <property type="entry name" value="Sigma_54_int_dom_ATP-bd_1"/>
</dbReference>
<dbReference type="Pfam" id="PF02954">
    <property type="entry name" value="HTH_8"/>
    <property type="match status" value="1"/>
</dbReference>
<evidence type="ECO:0000313" key="6">
    <source>
        <dbReference type="EMBL" id="NMG02386.1"/>
    </source>
</evidence>
<evidence type="ECO:0000313" key="7">
    <source>
        <dbReference type="Proteomes" id="UP000599523"/>
    </source>
</evidence>
<comment type="caution">
    <text evidence="6">The sequence shown here is derived from an EMBL/GenBank/DDBJ whole genome shotgun (WGS) entry which is preliminary data.</text>
</comment>
<evidence type="ECO:0000259" key="5">
    <source>
        <dbReference type="PROSITE" id="PS50045"/>
    </source>
</evidence>
<dbReference type="Pfam" id="PF25601">
    <property type="entry name" value="AAA_lid_14"/>
    <property type="match status" value="1"/>
</dbReference>
<dbReference type="EMBL" id="WTVM01000021">
    <property type="protein sequence ID" value="NMG02386.1"/>
    <property type="molecule type" value="Genomic_DNA"/>
</dbReference>
<dbReference type="SUPFAM" id="SSF46689">
    <property type="entry name" value="Homeodomain-like"/>
    <property type="match status" value="1"/>
</dbReference>
<keyword evidence="4" id="KW-0804">Transcription</keyword>
<dbReference type="RefSeq" id="WP_168987172.1">
    <property type="nucleotide sequence ID" value="NZ_CAWPHM010000133.1"/>
</dbReference>
<proteinExistence type="predicted"/>
<dbReference type="InterPro" id="IPR003593">
    <property type="entry name" value="AAA+_ATPase"/>
</dbReference>
<dbReference type="CDD" id="cd00009">
    <property type="entry name" value="AAA"/>
    <property type="match status" value="1"/>
</dbReference>
<dbReference type="FunFam" id="3.40.50.300:FF:000006">
    <property type="entry name" value="DNA-binding transcriptional regulator NtrC"/>
    <property type="match status" value="1"/>
</dbReference>
<protein>
    <submittedName>
        <fullName evidence="6">AAA domain-containing protein</fullName>
    </submittedName>
</protein>
<dbReference type="PRINTS" id="PR01590">
    <property type="entry name" value="HTHFIS"/>
</dbReference>
<dbReference type="Proteomes" id="UP000599523">
    <property type="component" value="Unassembled WGS sequence"/>
</dbReference>
<keyword evidence="3" id="KW-0805">Transcription regulation</keyword>
<reference evidence="6" key="1">
    <citation type="submission" date="2019-12" db="EMBL/GenBank/DDBJ databases">
        <title>Comparative genomics gives insights into the taxonomy of the Azoarcus-Aromatoleum group and reveals separate origins of nif in the plant-associated Azoarcus and non-plant-associated Aromatoleum sub-groups.</title>
        <authorList>
            <person name="Lafos M."/>
            <person name="Maluk M."/>
            <person name="Batista M."/>
            <person name="Junghare M."/>
            <person name="Carmona M."/>
            <person name="Faoro H."/>
            <person name="Cruz L.M."/>
            <person name="Battistoni F."/>
            <person name="De Souza E."/>
            <person name="Pedrosa F."/>
            <person name="Chen W.-M."/>
            <person name="Poole P.S."/>
            <person name="Dixon R.A."/>
            <person name="James E.K."/>
        </authorList>
    </citation>
    <scope>NUCLEOTIDE SEQUENCE</scope>
    <source>
        <strain evidence="6">NSC3</strain>
    </source>
</reference>
<dbReference type="PROSITE" id="PS50045">
    <property type="entry name" value="SIGMA54_INTERACT_4"/>
    <property type="match status" value="1"/>
</dbReference>
<dbReference type="InterPro" id="IPR002197">
    <property type="entry name" value="HTH_Fis"/>
</dbReference>
<dbReference type="Gene3D" id="1.10.8.60">
    <property type="match status" value="1"/>
</dbReference>
<dbReference type="InterPro" id="IPR058031">
    <property type="entry name" value="AAA_lid_NorR"/>
</dbReference>
<gene>
    <name evidence="6" type="ORF">GPA21_05310</name>
</gene>
<dbReference type="GO" id="GO:0006355">
    <property type="term" value="P:regulation of DNA-templated transcription"/>
    <property type="evidence" value="ECO:0007669"/>
    <property type="project" value="InterPro"/>
</dbReference>
<feature type="domain" description="Sigma-54 factor interaction" evidence="5">
    <location>
        <begin position="21"/>
        <end position="249"/>
    </location>
</feature>
<dbReference type="Pfam" id="PF00158">
    <property type="entry name" value="Sigma54_activat"/>
    <property type="match status" value="1"/>
</dbReference>